<organism evidence="2 3">
    <name type="scientific">Actinoplanes lobatus</name>
    <dbReference type="NCBI Taxonomy" id="113568"/>
    <lineage>
        <taxon>Bacteria</taxon>
        <taxon>Bacillati</taxon>
        <taxon>Actinomycetota</taxon>
        <taxon>Actinomycetes</taxon>
        <taxon>Micromonosporales</taxon>
        <taxon>Micromonosporaceae</taxon>
        <taxon>Actinoplanes</taxon>
    </lineage>
</organism>
<dbReference type="Pfam" id="PF07722">
    <property type="entry name" value="Peptidase_C26"/>
    <property type="match status" value="1"/>
</dbReference>
<dbReference type="PANTHER" id="PTHR43235:SF1">
    <property type="entry name" value="GLUTAMINE AMIDOTRANSFERASE PB2B2.05-RELATED"/>
    <property type="match status" value="1"/>
</dbReference>
<keyword evidence="3" id="KW-1185">Reference proteome</keyword>
<sequence>MTRLPTRYGGKGNPDTQLSQAARGVGAESPSAQVQIPCGWDRRARDAAPVHPAPRACDYGGAMRPIIGITSYVLPATWGVWVDLESALVPNDYVEAVRRAGGRAVLLPPDDLDTDVLDRLDGLVLAGGPDVQPVRYGQEPHPATVAQPERDVAELALLRGALDRDLPLLGVCRGMQLLTVAAGGSLHQHLPDVLGHEKHRPGPGIYGSQSARFAPGSRIAALMGDDPTINCFHHQGVADPGPLTVTGWAPDGLPEAVEDPDRRFVLGVQWHPEVGRDRRLFGALVAAATKESTGTCADR</sequence>
<evidence type="ECO:0000313" key="2">
    <source>
        <dbReference type="EMBL" id="GIE38723.1"/>
    </source>
</evidence>
<evidence type="ECO:0000256" key="1">
    <source>
        <dbReference type="SAM" id="MobiDB-lite"/>
    </source>
</evidence>
<dbReference type="GO" id="GO:0016787">
    <property type="term" value="F:hydrolase activity"/>
    <property type="evidence" value="ECO:0007669"/>
    <property type="project" value="UniProtKB-KW"/>
</dbReference>
<dbReference type="EMBL" id="BOMP01000026">
    <property type="protein sequence ID" value="GIE38723.1"/>
    <property type="molecule type" value="Genomic_DNA"/>
</dbReference>
<accession>A0ABQ4ACK0</accession>
<reference evidence="2 3" key="1">
    <citation type="submission" date="2021-01" db="EMBL/GenBank/DDBJ databases">
        <title>Whole genome shotgun sequence of Actinoplanes lobatus NBRC 12513.</title>
        <authorList>
            <person name="Komaki H."/>
            <person name="Tamura T."/>
        </authorList>
    </citation>
    <scope>NUCLEOTIDE SEQUENCE [LARGE SCALE GENOMIC DNA]</scope>
    <source>
        <strain evidence="2 3">NBRC 12513</strain>
    </source>
</reference>
<dbReference type="Proteomes" id="UP000631312">
    <property type="component" value="Unassembled WGS sequence"/>
</dbReference>
<dbReference type="InterPro" id="IPR011697">
    <property type="entry name" value="Peptidase_C26"/>
</dbReference>
<dbReference type="SUPFAM" id="SSF52317">
    <property type="entry name" value="Class I glutamine amidotransferase-like"/>
    <property type="match status" value="1"/>
</dbReference>
<keyword evidence="2" id="KW-0378">Hydrolase</keyword>
<protein>
    <submittedName>
        <fullName evidence="2">Gamma-glutamyl-gamma-aminobutyrate hydrolase</fullName>
    </submittedName>
</protein>
<dbReference type="InterPro" id="IPR029062">
    <property type="entry name" value="Class_I_gatase-like"/>
</dbReference>
<dbReference type="PANTHER" id="PTHR43235">
    <property type="entry name" value="GLUTAMINE AMIDOTRANSFERASE PB2B2.05-RELATED"/>
    <property type="match status" value="1"/>
</dbReference>
<dbReference type="PROSITE" id="PS51273">
    <property type="entry name" value="GATASE_TYPE_1"/>
    <property type="match status" value="1"/>
</dbReference>
<dbReference type="InterPro" id="IPR044668">
    <property type="entry name" value="PuuD-like"/>
</dbReference>
<proteinExistence type="predicted"/>
<gene>
    <name evidence="2" type="ORF">Alo02nite_16210</name>
</gene>
<feature type="region of interest" description="Disordered" evidence="1">
    <location>
        <begin position="1"/>
        <end position="30"/>
    </location>
</feature>
<comment type="caution">
    <text evidence="2">The sequence shown here is derived from an EMBL/GenBank/DDBJ whole genome shotgun (WGS) entry which is preliminary data.</text>
</comment>
<dbReference type="Gene3D" id="3.40.50.880">
    <property type="match status" value="1"/>
</dbReference>
<name>A0ABQ4ACK0_9ACTN</name>
<dbReference type="CDD" id="cd01745">
    <property type="entry name" value="GATase1_2"/>
    <property type="match status" value="1"/>
</dbReference>
<evidence type="ECO:0000313" key="3">
    <source>
        <dbReference type="Proteomes" id="UP000631312"/>
    </source>
</evidence>